<keyword evidence="2" id="KW-1133">Transmembrane helix</keyword>
<keyword evidence="2" id="KW-0472">Membrane</keyword>
<evidence type="ECO:0008006" key="5">
    <source>
        <dbReference type="Google" id="ProtNLM"/>
    </source>
</evidence>
<comment type="caution">
    <text evidence="3">The sequence shown here is derived from an EMBL/GenBank/DDBJ whole genome shotgun (WGS) entry which is preliminary data.</text>
</comment>
<evidence type="ECO:0000256" key="2">
    <source>
        <dbReference type="SAM" id="Phobius"/>
    </source>
</evidence>
<dbReference type="PANTHER" id="PTHR39697">
    <property type="entry name" value="RICIN B LECTIN DOMAIN-CONTAINING PROTEIN-RELATED"/>
    <property type="match status" value="1"/>
</dbReference>
<organism evidence="3 4">
    <name type="scientific">Dactylellina haptotyla (strain CBS 200.50)</name>
    <name type="common">Nematode-trapping fungus</name>
    <name type="synonym">Monacrosporium haptotylum</name>
    <dbReference type="NCBI Taxonomy" id="1284197"/>
    <lineage>
        <taxon>Eukaryota</taxon>
        <taxon>Fungi</taxon>
        <taxon>Dikarya</taxon>
        <taxon>Ascomycota</taxon>
        <taxon>Pezizomycotina</taxon>
        <taxon>Orbiliomycetes</taxon>
        <taxon>Orbiliales</taxon>
        <taxon>Orbiliaceae</taxon>
        <taxon>Dactylellina</taxon>
    </lineage>
</organism>
<dbReference type="PANTHER" id="PTHR39697:SF1">
    <property type="entry name" value="RICIN B LECTIN DOMAIN-CONTAINING PROTEIN"/>
    <property type="match status" value="1"/>
</dbReference>
<name>S8ADN1_DACHA</name>
<dbReference type="HOGENOM" id="CLU_976522_0_0_1"/>
<sequence>MASYGGTERQPLLSGGRPPAYSARHPQYTPNIAPRYHTHIRNQADHHARYADSGNSVYALLRLVIICGAIIGGIALSPLLIRELVPHHDYDDARPPWITPCLKGPMLPPPRADGLRFNDPPWPGSVYVITEANTTQALTYYSDGSVGLTSYQRGTKHQRWTCRERDGWLAFTAEASDSVVFLGYSAWPSGPTMRCTATEEQFNEMFCVRKRSEDGFQVLMRRNNGLRPLGKDGGGTLAVVEVSDLWWGFSKV</sequence>
<gene>
    <name evidence="3" type="ORF">H072_4977</name>
</gene>
<dbReference type="Proteomes" id="UP000015100">
    <property type="component" value="Unassembled WGS sequence"/>
</dbReference>
<evidence type="ECO:0000313" key="3">
    <source>
        <dbReference type="EMBL" id="EPS41120.1"/>
    </source>
</evidence>
<feature type="region of interest" description="Disordered" evidence="1">
    <location>
        <begin position="1"/>
        <end position="31"/>
    </location>
</feature>
<proteinExistence type="predicted"/>
<dbReference type="AlphaFoldDB" id="S8ADN1"/>
<evidence type="ECO:0000313" key="4">
    <source>
        <dbReference type="Proteomes" id="UP000015100"/>
    </source>
</evidence>
<protein>
    <recommendedName>
        <fullName evidence="5">Ricin B lectin domain-containing protein</fullName>
    </recommendedName>
</protein>
<keyword evidence="2" id="KW-0812">Transmembrane</keyword>
<feature type="transmembrane region" description="Helical" evidence="2">
    <location>
        <begin position="59"/>
        <end position="81"/>
    </location>
</feature>
<dbReference type="OrthoDB" id="5289641at2759"/>
<dbReference type="EMBL" id="AQGS01000256">
    <property type="protein sequence ID" value="EPS41120.1"/>
    <property type="molecule type" value="Genomic_DNA"/>
</dbReference>
<accession>S8ADN1</accession>
<reference evidence="4" key="2">
    <citation type="submission" date="2013-04" db="EMBL/GenBank/DDBJ databases">
        <title>Genomic mechanisms accounting for the adaptation to parasitism in nematode-trapping fungi.</title>
        <authorList>
            <person name="Ahren D.G."/>
        </authorList>
    </citation>
    <scope>NUCLEOTIDE SEQUENCE [LARGE SCALE GENOMIC DNA]</scope>
    <source>
        <strain evidence="4">CBS 200.50</strain>
    </source>
</reference>
<dbReference type="OMA" id="YVITEAN"/>
<evidence type="ECO:0000256" key="1">
    <source>
        <dbReference type="SAM" id="MobiDB-lite"/>
    </source>
</evidence>
<reference evidence="3 4" key="1">
    <citation type="journal article" date="2013" name="PLoS Genet.">
        <title>Genomic mechanisms accounting for the adaptation to parasitism in nematode-trapping fungi.</title>
        <authorList>
            <person name="Meerupati T."/>
            <person name="Andersson K.M."/>
            <person name="Friman E."/>
            <person name="Kumar D."/>
            <person name="Tunlid A."/>
            <person name="Ahren D."/>
        </authorList>
    </citation>
    <scope>NUCLEOTIDE SEQUENCE [LARGE SCALE GENOMIC DNA]</scope>
    <source>
        <strain evidence="3 4">CBS 200.50</strain>
    </source>
</reference>
<keyword evidence="4" id="KW-1185">Reference proteome</keyword>